<dbReference type="AlphaFoldDB" id="A0A2A9DUY5"/>
<organism evidence="5 6">
    <name type="scientific">Paramicrobacterium agarici</name>
    <dbReference type="NCBI Taxonomy" id="630514"/>
    <lineage>
        <taxon>Bacteria</taxon>
        <taxon>Bacillati</taxon>
        <taxon>Actinomycetota</taxon>
        <taxon>Actinomycetes</taxon>
        <taxon>Micrococcales</taxon>
        <taxon>Microbacteriaceae</taxon>
        <taxon>Paramicrobacterium</taxon>
    </lineage>
</organism>
<evidence type="ECO:0000313" key="6">
    <source>
        <dbReference type="Proteomes" id="UP000221369"/>
    </source>
</evidence>
<dbReference type="Proteomes" id="UP000221369">
    <property type="component" value="Unassembled WGS sequence"/>
</dbReference>
<evidence type="ECO:0000256" key="1">
    <source>
        <dbReference type="ARBA" id="ARBA00009986"/>
    </source>
</evidence>
<comment type="caution">
    <text evidence="5">The sequence shown here is derived from an EMBL/GenBank/DDBJ whole genome shotgun (WGS) entry which is preliminary data.</text>
</comment>
<dbReference type="InterPro" id="IPR044148">
    <property type="entry name" value="ALDH_GabD1-like"/>
</dbReference>
<sequence length="456" mass="48585">MLVAIDPRTGRSIREVQTADADEVDAALTAAADAQPAWNDLGFEGRGRVLRAVAAYLRENVDELAPLMTDEMGKPMKEALGEVEKAAWCAEHYADNAEDYLAPQTLESDATHSYVQHLPLGTVLGILPWNAPFWLALRFAAPALMAGNTCIMKPDPHVPGCAQAIDEVFARAGAPVGVFLSLLIETPDVADVIRDPRIQAVSFTGSDKGGSAVASIAASEIKPAVLELGGSDPSIVLADADLDAAADTITLSRIINAGQSCIAAKRIIIEDAVYDEFVEKLRERLAKLTVGDPREMSTDVGPIARDDLRQNLHRQVTETVAAGARCLLGGELPEGDGFFYPVTLLADVTNEMVAGCEETFGPIMVTMKASDSEHALALANDTEYGLAASVWTTRERGEELAARIQAGQVSVNGIVKTDPRLPSGGIKRSGYGRELGPHGIHEFVNAQQVWVGPKQG</sequence>
<dbReference type="GO" id="GO:0004030">
    <property type="term" value="F:aldehyde dehydrogenase [NAD(P)+] activity"/>
    <property type="evidence" value="ECO:0007669"/>
    <property type="project" value="InterPro"/>
</dbReference>
<dbReference type="InterPro" id="IPR016161">
    <property type="entry name" value="Ald_DH/histidinol_DH"/>
</dbReference>
<protein>
    <submittedName>
        <fullName evidence="5">Succinate-semialdehyde dehydrogenase/glutarate-semialdehyde dehydrogenase</fullName>
    </submittedName>
</protein>
<proteinExistence type="inferred from homology"/>
<dbReference type="Pfam" id="PF00171">
    <property type="entry name" value="Aldedh"/>
    <property type="match status" value="1"/>
</dbReference>
<dbReference type="SUPFAM" id="SSF53720">
    <property type="entry name" value="ALDH-like"/>
    <property type="match status" value="1"/>
</dbReference>
<dbReference type="FunFam" id="3.40.605.10:FF:000012">
    <property type="entry name" value="NAD-dependent succinate-semialdehyde dehydrogenase"/>
    <property type="match status" value="1"/>
</dbReference>
<dbReference type="Gene3D" id="3.40.309.10">
    <property type="entry name" value="Aldehyde Dehydrogenase, Chain A, domain 2"/>
    <property type="match status" value="1"/>
</dbReference>
<dbReference type="InterPro" id="IPR016163">
    <property type="entry name" value="Ald_DH_C"/>
</dbReference>
<dbReference type="Gene3D" id="3.40.605.10">
    <property type="entry name" value="Aldehyde Dehydrogenase, Chain A, domain 1"/>
    <property type="match status" value="1"/>
</dbReference>
<dbReference type="InterPro" id="IPR015590">
    <property type="entry name" value="Aldehyde_DH_dom"/>
</dbReference>
<evidence type="ECO:0000256" key="2">
    <source>
        <dbReference type="ARBA" id="ARBA00022857"/>
    </source>
</evidence>
<keyword evidence="2" id="KW-0521">NADP</keyword>
<evidence type="ECO:0000259" key="4">
    <source>
        <dbReference type="Pfam" id="PF00171"/>
    </source>
</evidence>
<accession>A0A2A9DUY5</accession>
<keyword evidence="6" id="KW-1185">Reference proteome</keyword>
<gene>
    <name evidence="5" type="ORF">ATJ78_1430</name>
</gene>
<dbReference type="InterPro" id="IPR047110">
    <property type="entry name" value="GABD/Sad-like"/>
</dbReference>
<evidence type="ECO:0000256" key="3">
    <source>
        <dbReference type="ARBA" id="ARBA00023002"/>
    </source>
</evidence>
<reference evidence="5 6" key="1">
    <citation type="submission" date="2017-10" db="EMBL/GenBank/DDBJ databases">
        <title>Sequencing the genomes of 1000 actinobacteria strains.</title>
        <authorList>
            <person name="Klenk H.-P."/>
        </authorList>
    </citation>
    <scope>NUCLEOTIDE SEQUENCE [LARGE SCALE GENOMIC DNA]</scope>
    <source>
        <strain evidence="5 6">DSM 21798</strain>
    </source>
</reference>
<dbReference type="InterPro" id="IPR016162">
    <property type="entry name" value="Ald_DH_N"/>
</dbReference>
<keyword evidence="3" id="KW-0560">Oxidoreductase</keyword>
<dbReference type="PANTHER" id="PTHR43217:SF1">
    <property type="entry name" value="SUCCINATE SEMIALDEHYDE DEHYDROGENASE [NAD(P)+] SAD"/>
    <property type="match status" value="1"/>
</dbReference>
<name>A0A2A9DUY5_9MICO</name>
<dbReference type="GO" id="GO:0004777">
    <property type="term" value="F:succinate-semialdehyde dehydrogenase (NAD+) activity"/>
    <property type="evidence" value="ECO:0007669"/>
    <property type="project" value="TreeGrafter"/>
</dbReference>
<dbReference type="RefSeq" id="WP_098406950.1">
    <property type="nucleotide sequence ID" value="NZ_PDJE01000001.1"/>
</dbReference>
<comment type="similarity">
    <text evidence="1">Belongs to the aldehyde dehydrogenase family.</text>
</comment>
<dbReference type="EMBL" id="PDJE01000001">
    <property type="protein sequence ID" value="PFG30498.1"/>
    <property type="molecule type" value="Genomic_DNA"/>
</dbReference>
<feature type="domain" description="Aldehyde dehydrogenase" evidence="4">
    <location>
        <begin position="4"/>
        <end position="449"/>
    </location>
</feature>
<dbReference type="CDD" id="cd07100">
    <property type="entry name" value="ALDH_SSADH1_GabD1"/>
    <property type="match status" value="1"/>
</dbReference>
<evidence type="ECO:0000313" key="5">
    <source>
        <dbReference type="EMBL" id="PFG30498.1"/>
    </source>
</evidence>
<dbReference type="PANTHER" id="PTHR43217">
    <property type="entry name" value="SUCCINATE SEMIALDEHYDE DEHYDROGENASE [NAD(P)+] SAD"/>
    <property type="match status" value="1"/>
</dbReference>
<dbReference type="FunFam" id="3.40.309.10:FF:000010">
    <property type="entry name" value="Gamma-aminobutyraldehyde dehydrogenase"/>
    <property type="match status" value="1"/>
</dbReference>